<evidence type="ECO:0000313" key="2">
    <source>
        <dbReference type="EMBL" id="KAF9787098.1"/>
    </source>
</evidence>
<feature type="region of interest" description="Disordered" evidence="1">
    <location>
        <begin position="221"/>
        <end position="240"/>
    </location>
</feature>
<feature type="region of interest" description="Disordered" evidence="1">
    <location>
        <begin position="1"/>
        <end position="30"/>
    </location>
</feature>
<organism evidence="2 3">
    <name type="scientific">Thelephora terrestris</name>
    <dbReference type="NCBI Taxonomy" id="56493"/>
    <lineage>
        <taxon>Eukaryota</taxon>
        <taxon>Fungi</taxon>
        <taxon>Dikarya</taxon>
        <taxon>Basidiomycota</taxon>
        <taxon>Agaricomycotina</taxon>
        <taxon>Agaricomycetes</taxon>
        <taxon>Thelephorales</taxon>
        <taxon>Thelephoraceae</taxon>
        <taxon>Thelephora</taxon>
    </lineage>
</organism>
<sequence length="286" mass="32797">MDDEMTDHVPPIANHQPKSDESPRMGFTHVDTPFDSLDGLHLCPGSPTILNYPDDFEEDDELTDDAPSNSPLAKDKKVLAESDREDVSKKEALDRIHQSFARLEPYLDILLEHGDQSDVQDFFAKLGLLQIAYDISAQRLQGIEPDRDYWVKKITAVLEERSTVDTGEEEEKKQQDEEKKPEVKKEAVDESGATPYKTCDWLSDVKHHFQDHDENMKQDEEFYVPKSPGPGNRPPYLLPMPHDPEEFWELRKRVSDLEEDFGSTLDGLRAKVKQMDDQIMEDVTNA</sequence>
<feature type="compositionally biased region" description="Basic and acidic residues" evidence="1">
    <location>
        <begin position="73"/>
        <end position="90"/>
    </location>
</feature>
<name>A0A9P6HHW0_9AGAM</name>
<feature type="compositionally biased region" description="Acidic residues" evidence="1">
    <location>
        <begin position="54"/>
        <end position="64"/>
    </location>
</feature>
<accession>A0A9P6HHW0</accession>
<evidence type="ECO:0000256" key="1">
    <source>
        <dbReference type="SAM" id="MobiDB-lite"/>
    </source>
</evidence>
<proteinExistence type="predicted"/>
<feature type="region of interest" description="Disordered" evidence="1">
    <location>
        <begin position="48"/>
        <end position="90"/>
    </location>
</feature>
<dbReference type="Proteomes" id="UP000736335">
    <property type="component" value="Unassembled WGS sequence"/>
</dbReference>
<protein>
    <submittedName>
        <fullName evidence="2">Uncharacterized protein</fullName>
    </submittedName>
</protein>
<dbReference type="EMBL" id="WIUZ02000005">
    <property type="protein sequence ID" value="KAF9787098.1"/>
    <property type="molecule type" value="Genomic_DNA"/>
</dbReference>
<evidence type="ECO:0000313" key="3">
    <source>
        <dbReference type="Proteomes" id="UP000736335"/>
    </source>
</evidence>
<dbReference type="AlphaFoldDB" id="A0A9P6HHW0"/>
<keyword evidence="3" id="KW-1185">Reference proteome</keyword>
<feature type="compositionally biased region" description="Pro residues" evidence="1">
    <location>
        <begin position="227"/>
        <end position="238"/>
    </location>
</feature>
<comment type="caution">
    <text evidence="2">The sequence shown here is derived from an EMBL/GenBank/DDBJ whole genome shotgun (WGS) entry which is preliminary data.</text>
</comment>
<feature type="compositionally biased region" description="Basic and acidic residues" evidence="1">
    <location>
        <begin position="170"/>
        <end position="188"/>
    </location>
</feature>
<reference evidence="2" key="2">
    <citation type="submission" date="2020-11" db="EMBL/GenBank/DDBJ databases">
        <authorList>
            <consortium name="DOE Joint Genome Institute"/>
            <person name="Kuo A."/>
            <person name="Miyauchi S."/>
            <person name="Kiss E."/>
            <person name="Drula E."/>
            <person name="Kohler A."/>
            <person name="Sanchez-Garcia M."/>
            <person name="Andreopoulos B."/>
            <person name="Barry K.W."/>
            <person name="Bonito G."/>
            <person name="Buee M."/>
            <person name="Carver A."/>
            <person name="Chen C."/>
            <person name="Cichocki N."/>
            <person name="Clum A."/>
            <person name="Culley D."/>
            <person name="Crous P.W."/>
            <person name="Fauchery L."/>
            <person name="Girlanda M."/>
            <person name="Hayes R."/>
            <person name="Keri Z."/>
            <person name="Labutti K."/>
            <person name="Lipzen A."/>
            <person name="Lombard V."/>
            <person name="Magnuson J."/>
            <person name="Maillard F."/>
            <person name="Morin E."/>
            <person name="Murat C."/>
            <person name="Nolan M."/>
            <person name="Ohm R."/>
            <person name="Pangilinan J."/>
            <person name="Pereira M."/>
            <person name="Perotto S."/>
            <person name="Peter M."/>
            <person name="Riley R."/>
            <person name="Sitrit Y."/>
            <person name="Stielow B."/>
            <person name="Szollosi G."/>
            <person name="Zifcakova L."/>
            <person name="Stursova M."/>
            <person name="Spatafora J.W."/>
            <person name="Tedersoo L."/>
            <person name="Vaario L.-M."/>
            <person name="Yamada A."/>
            <person name="Yan M."/>
            <person name="Wang P."/>
            <person name="Xu J."/>
            <person name="Bruns T."/>
            <person name="Baldrian P."/>
            <person name="Vilgalys R."/>
            <person name="Henrissat B."/>
            <person name="Grigoriev I.V."/>
            <person name="Hibbett D."/>
            <person name="Nagy L.G."/>
            <person name="Martin F.M."/>
        </authorList>
    </citation>
    <scope>NUCLEOTIDE SEQUENCE</scope>
    <source>
        <strain evidence="2">UH-Tt-Lm1</strain>
    </source>
</reference>
<gene>
    <name evidence="2" type="ORF">BJ322DRAFT_1107178</name>
</gene>
<feature type="region of interest" description="Disordered" evidence="1">
    <location>
        <begin position="162"/>
        <end position="197"/>
    </location>
</feature>
<reference evidence="2" key="1">
    <citation type="journal article" date="2020" name="Nat. Commun.">
        <title>Large-scale genome sequencing of mycorrhizal fungi provides insights into the early evolution of symbiotic traits.</title>
        <authorList>
            <person name="Miyauchi S."/>
            <person name="Kiss E."/>
            <person name="Kuo A."/>
            <person name="Drula E."/>
            <person name="Kohler A."/>
            <person name="Sanchez-Garcia M."/>
            <person name="Morin E."/>
            <person name="Andreopoulos B."/>
            <person name="Barry K.W."/>
            <person name="Bonito G."/>
            <person name="Buee M."/>
            <person name="Carver A."/>
            <person name="Chen C."/>
            <person name="Cichocki N."/>
            <person name="Clum A."/>
            <person name="Culley D."/>
            <person name="Crous P.W."/>
            <person name="Fauchery L."/>
            <person name="Girlanda M."/>
            <person name="Hayes R.D."/>
            <person name="Keri Z."/>
            <person name="LaButti K."/>
            <person name="Lipzen A."/>
            <person name="Lombard V."/>
            <person name="Magnuson J."/>
            <person name="Maillard F."/>
            <person name="Murat C."/>
            <person name="Nolan M."/>
            <person name="Ohm R.A."/>
            <person name="Pangilinan J."/>
            <person name="Pereira M.F."/>
            <person name="Perotto S."/>
            <person name="Peter M."/>
            <person name="Pfister S."/>
            <person name="Riley R."/>
            <person name="Sitrit Y."/>
            <person name="Stielow J.B."/>
            <person name="Szollosi G."/>
            <person name="Zifcakova L."/>
            <person name="Stursova M."/>
            <person name="Spatafora J.W."/>
            <person name="Tedersoo L."/>
            <person name="Vaario L.M."/>
            <person name="Yamada A."/>
            <person name="Yan M."/>
            <person name="Wang P."/>
            <person name="Xu J."/>
            <person name="Bruns T."/>
            <person name="Baldrian P."/>
            <person name="Vilgalys R."/>
            <person name="Dunand C."/>
            <person name="Henrissat B."/>
            <person name="Grigoriev I.V."/>
            <person name="Hibbett D."/>
            <person name="Nagy L.G."/>
            <person name="Martin F.M."/>
        </authorList>
    </citation>
    <scope>NUCLEOTIDE SEQUENCE</scope>
    <source>
        <strain evidence="2">UH-Tt-Lm1</strain>
    </source>
</reference>